<dbReference type="Gene3D" id="3.40.190.10">
    <property type="entry name" value="Periplasmic binding protein-like II"/>
    <property type="match status" value="1"/>
</dbReference>
<dbReference type="SUPFAM" id="SSF53850">
    <property type="entry name" value="Periplasmic binding protein-like II"/>
    <property type="match status" value="1"/>
</dbReference>
<evidence type="ECO:0000313" key="1">
    <source>
        <dbReference type="EMBL" id="OGZ36075.1"/>
    </source>
</evidence>
<name>A0A1G2FDC7_9BACT</name>
<dbReference type="Pfam" id="PF01547">
    <property type="entry name" value="SBP_bac_1"/>
    <property type="match status" value="1"/>
</dbReference>
<accession>A0A1G2FDC7</accession>
<protein>
    <recommendedName>
        <fullName evidence="3">ABC transporter substrate-binding protein</fullName>
    </recommendedName>
</protein>
<dbReference type="PROSITE" id="PS51257">
    <property type="entry name" value="PROKAR_LIPOPROTEIN"/>
    <property type="match status" value="1"/>
</dbReference>
<dbReference type="InterPro" id="IPR050490">
    <property type="entry name" value="Bact_solute-bd_prot1"/>
</dbReference>
<comment type="caution">
    <text evidence="1">The sequence shown here is derived from an EMBL/GenBank/DDBJ whole genome shotgun (WGS) entry which is preliminary data.</text>
</comment>
<organism evidence="1 2">
    <name type="scientific">Candidatus Portnoybacteria bacterium RIFCSPHIGHO2_01_FULL_40_12b</name>
    <dbReference type="NCBI Taxonomy" id="1801994"/>
    <lineage>
        <taxon>Bacteria</taxon>
        <taxon>Candidatus Portnoyibacteriota</taxon>
    </lineage>
</organism>
<evidence type="ECO:0008006" key="3">
    <source>
        <dbReference type="Google" id="ProtNLM"/>
    </source>
</evidence>
<evidence type="ECO:0000313" key="2">
    <source>
        <dbReference type="Proteomes" id="UP000176974"/>
    </source>
</evidence>
<dbReference type="PANTHER" id="PTHR43649:SF12">
    <property type="entry name" value="DIACETYLCHITOBIOSE BINDING PROTEIN DASA"/>
    <property type="match status" value="1"/>
</dbReference>
<gene>
    <name evidence="1" type="ORF">A2815_03040</name>
</gene>
<dbReference type="InterPro" id="IPR006059">
    <property type="entry name" value="SBP"/>
</dbReference>
<dbReference type="Proteomes" id="UP000176974">
    <property type="component" value="Unassembled WGS sequence"/>
</dbReference>
<dbReference type="PANTHER" id="PTHR43649">
    <property type="entry name" value="ARABINOSE-BINDING PROTEIN-RELATED"/>
    <property type="match status" value="1"/>
</dbReference>
<reference evidence="1 2" key="1">
    <citation type="journal article" date="2016" name="Nat. Commun.">
        <title>Thousands of microbial genomes shed light on interconnected biogeochemical processes in an aquifer system.</title>
        <authorList>
            <person name="Anantharaman K."/>
            <person name="Brown C.T."/>
            <person name="Hug L.A."/>
            <person name="Sharon I."/>
            <person name="Castelle C.J."/>
            <person name="Probst A.J."/>
            <person name="Thomas B.C."/>
            <person name="Singh A."/>
            <person name="Wilkins M.J."/>
            <person name="Karaoz U."/>
            <person name="Brodie E.L."/>
            <person name="Williams K.H."/>
            <person name="Hubbard S.S."/>
            <person name="Banfield J.F."/>
        </authorList>
    </citation>
    <scope>NUCLEOTIDE SEQUENCE [LARGE SCALE GENOMIC DNA]</scope>
</reference>
<dbReference type="AlphaFoldDB" id="A0A1G2FDC7"/>
<proteinExistence type="predicted"/>
<dbReference type="EMBL" id="MHMY01000001">
    <property type="protein sequence ID" value="OGZ36075.1"/>
    <property type="molecule type" value="Genomic_DNA"/>
</dbReference>
<sequence>MAKFKTITLYTIIAPVLIFGLTAALSGCKPVKPQDVELEFWGVFDDSDVYRDLIKGFTDQNRNIKINYTKKTYQEYEKSLLEAMAAGRGPDIFMLHNTWFPKYEDKISSAPENLITLKKFKEDFVDAAVFDFVKDNGIYAFPLYVDTLALYYNKDIFNTAGIPDPPKTWEEFLVDVEKLTVKDERNNIMRAGAAIGAARNVNRSTDILSLLMLQSGARMVSEKKTAAEFDRTVDTGKEKFSPGERALRFYTNFSDPLNPVYTWNTRTHYSIDAFYEGAAAMMFNYSHHLSTIRAKSPYLNFGAAPMPQLQDKEFDVNYANYWGLAVSKNSKGAEAAWKFIVWLSQKENSQKYLEKVKKPASRRDLILEQKNDPDLGIFAEQALSARSWYQVDNSAIETIFADMIESVILGEETVEKAIKKAAAQVSILMKK</sequence>